<keyword evidence="1" id="KW-0472">Membrane</keyword>
<sequence length="237" mass="26054">MPQTLGAVASFLVMVAPGIVFELLRERRRAGYKESPFREAARVALGSLTFTLLSCALLIGTGALVRAVFRTDVVVPLDRLVTEGAAYARSHLTLVVTSVVAELALACALAALADRLLAHRGREITSVRRQTAWHQVFRHDRPPGTVPWVHVHLTDGTSFFGFLRSHTASGPPDEREIVLEGTSLTYLGTPLDGGDEHVEEVIGERWARVVVPANQIKYLRIQYRDRVTGELVAVRRG</sequence>
<dbReference type="EMBL" id="JBHSQO010000049">
    <property type="protein sequence ID" value="MFC6093785.1"/>
    <property type="molecule type" value="Genomic_DNA"/>
</dbReference>
<keyword evidence="1" id="KW-1133">Transmembrane helix</keyword>
<feature type="transmembrane region" description="Helical" evidence="1">
    <location>
        <begin position="89"/>
        <end position="112"/>
    </location>
</feature>
<dbReference type="Proteomes" id="UP001596220">
    <property type="component" value="Unassembled WGS sequence"/>
</dbReference>
<proteinExistence type="predicted"/>
<name>A0ABW1PFB7_9PSEU</name>
<protein>
    <submittedName>
        <fullName evidence="2">DUF6338 family protein</fullName>
    </submittedName>
</protein>
<evidence type="ECO:0000256" key="1">
    <source>
        <dbReference type="SAM" id="Phobius"/>
    </source>
</evidence>
<organism evidence="2 3">
    <name type="scientific">Saccharothrix lopnurensis</name>
    <dbReference type="NCBI Taxonomy" id="1670621"/>
    <lineage>
        <taxon>Bacteria</taxon>
        <taxon>Bacillati</taxon>
        <taxon>Actinomycetota</taxon>
        <taxon>Actinomycetes</taxon>
        <taxon>Pseudonocardiales</taxon>
        <taxon>Pseudonocardiaceae</taxon>
        <taxon>Saccharothrix</taxon>
    </lineage>
</organism>
<accession>A0ABW1PFB7</accession>
<dbReference type="RefSeq" id="WP_380641320.1">
    <property type="nucleotide sequence ID" value="NZ_JBHSQO010000049.1"/>
</dbReference>
<keyword evidence="3" id="KW-1185">Reference proteome</keyword>
<reference evidence="3" key="1">
    <citation type="journal article" date="2019" name="Int. J. Syst. Evol. Microbiol.">
        <title>The Global Catalogue of Microorganisms (GCM) 10K type strain sequencing project: providing services to taxonomists for standard genome sequencing and annotation.</title>
        <authorList>
            <consortium name="The Broad Institute Genomics Platform"/>
            <consortium name="The Broad Institute Genome Sequencing Center for Infectious Disease"/>
            <person name="Wu L."/>
            <person name="Ma J."/>
        </authorList>
    </citation>
    <scope>NUCLEOTIDE SEQUENCE [LARGE SCALE GENOMIC DNA]</scope>
    <source>
        <strain evidence="3">CGMCC 4.7246</strain>
    </source>
</reference>
<keyword evidence="1" id="KW-0812">Transmembrane</keyword>
<dbReference type="InterPro" id="IPR045919">
    <property type="entry name" value="DUF6338"/>
</dbReference>
<feature type="transmembrane region" description="Helical" evidence="1">
    <location>
        <begin position="45"/>
        <end position="69"/>
    </location>
</feature>
<feature type="transmembrane region" description="Helical" evidence="1">
    <location>
        <begin position="6"/>
        <end position="24"/>
    </location>
</feature>
<evidence type="ECO:0000313" key="2">
    <source>
        <dbReference type="EMBL" id="MFC6093785.1"/>
    </source>
</evidence>
<gene>
    <name evidence="2" type="ORF">ACFP3R_31345</name>
</gene>
<dbReference type="Pfam" id="PF19865">
    <property type="entry name" value="DUF6338"/>
    <property type="match status" value="1"/>
</dbReference>
<evidence type="ECO:0000313" key="3">
    <source>
        <dbReference type="Proteomes" id="UP001596220"/>
    </source>
</evidence>
<comment type="caution">
    <text evidence="2">The sequence shown here is derived from an EMBL/GenBank/DDBJ whole genome shotgun (WGS) entry which is preliminary data.</text>
</comment>